<protein>
    <submittedName>
        <fullName evidence="9">MFS transporter</fullName>
    </submittedName>
</protein>
<evidence type="ECO:0000256" key="2">
    <source>
        <dbReference type="ARBA" id="ARBA00022448"/>
    </source>
</evidence>
<dbReference type="Gene3D" id="1.20.1720.10">
    <property type="entry name" value="Multidrug resistance protein D"/>
    <property type="match status" value="1"/>
</dbReference>
<keyword evidence="5 7" id="KW-0472">Membrane</keyword>
<feature type="transmembrane region" description="Helical" evidence="7">
    <location>
        <begin position="298"/>
        <end position="316"/>
    </location>
</feature>
<dbReference type="CDD" id="cd17321">
    <property type="entry name" value="MFS_MMR_MDR_like"/>
    <property type="match status" value="1"/>
</dbReference>
<feature type="transmembrane region" description="Helical" evidence="7">
    <location>
        <begin position="357"/>
        <end position="384"/>
    </location>
</feature>
<feature type="transmembrane region" description="Helical" evidence="7">
    <location>
        <begin position="404"/>
        <end position="422"/>
    </location>
</feature>
<evidence type="ECO:0000313" key="9">
    <source>
        <dbReference type="EMBL" id="MEN2987652.1"/>
    </source>
</evidence>
<dbReference type="PANTHER" id="PTHR42718:SF9">
    <property type="entry name" value="MAJOR FACILITATOR SUPERFAMILY MULTIDRUG TRANSPORTER MFSC"/>
    <property type="match status" value="1"/>
</dbReference>
<feature type="transmembrane region" description="Helical" evidence="7">
    <location>
        <begin position="141"/>
        <end position="161"/>
    </location>
</feature>
<evidence type="ECO:0000259" key="8">
    <source>
        <dbReference type="PROSITE" id="PS50850"/>
    </source>
</evidence>
<proteinExistence type="predicted"/>
<feature type="transmembrane region" description="Helical" evidence="7">
    <location>
        <begin position="12"/>
        <end position="35"/>
    </location>
</feature>
<comment type="caution">
    <text evidence="9">The sequence shown here is derived from an EMBL/GenBank/DDBJ whole genome shotgun (WGS) entry which is preliminary data.</text>
</comment>
<feature type="transmembrane region" description="Helical" evidence="7">
    <location>
        <begin position="47"/>
        <end position="68"/>
    </location>
</feature>
<feature type="transmembrane region" description="Helical" evidence="7">
    <location>
        <begin position="203"/>
        <end position="222"/>
    </location>
</feature>
<feature type="transmembrane region" description="Helical" evidence="7">
    <location>
        <begin position="80"/>
        <end position="105"/>
    </location>
</feature>
<feature type="transmembrane region" description="Helical" evidence="7">
    <location>
        <begin position="167"/>
        <end position="191"/>
    </location>
</feature>
<gene>
    <name evidence="9" type="ORF">WG926_05010</name>
</gene>
<evidence type="ECO:0000256" key="7">
    <source>
        <dbReference type="SAM" id="Phobius"/>
    </source>
</evidence>
<keyword evidence="4 7" id="KW-1133">Transmembrane helix</keyword>
<feature type="transmembrane region" description="Helical" evidence="7">
    <location>
        <begin position="328"/>
        <end position="351"/>
    </location>
</feature>
<feature type="transmembrane region" description="Helical" evidence="7">
    <location>
        <begin position="111"/>
        <end position="129"/>
    </location>
</feature>
<feature type="domain" description="Major facilitator superfamily (MFS) profile" evidence="8">
    <location>
        <begin position="13"/>
        <end position="462"/>
    </location>
</feature>
<accession>A0ABU9YFT4</accession>
<evidence type="ECO:0000256" key="4">
    <source>
        <dbReference type="ARBA" id="ARBA00022989"/>
    </source>
</evidence>
<organism evidence="9 10">
    <name type="scientific">Tistrella arctica</name>
    <dbReference type="NCBI Taxonomy" id="3133430"/>
    <lineage>
        <taxon>Bacteria</taxon>
        <taxon>Pseudomonadati</taxon>
        <taxon>Pseudomonadota</taxon>
        <taxon>Alphaproteobacteria</taxon>
        <taxon>Geminicoccales</taxon>
        <taxon>Geminicoccaceae</taxon>
        <taxon>Tistrella</taxon>
    </lineage>
</organism>
<evidence type="ECO:0000256" key="5">
    <source>
        <dbReference type="ARBA" id="ARBA00023136"/>
    </source>
</evidence>
<dbReference type="Proteomes" id="UP001413721">
    <property type="component" value="Unassembled WGS sequence"/>
</dbReference>
<sequence length="503" mass="50933">MTANPDQPARGPVIIALAGAMLLAALGSSIATVALPTLVRAFETSAAAVQWVVLAYLLSITTTIVLAGKLGDMIGHRRSLVIGLVVFSGASILCAVAPTLGVLIAGRGLQGIGGAILMAMPLSIAREVVAKDRIGSAMGLFGTMSAIGTALGPSLGGMLIAGSGWRMAFVMLAISGACVLALTLRAIPAAATRSAPPSRRLDWPGAAVLAITLMLYALATMGGTTGLALPRGSLLVLACVALAVFMRIEARAASPLVPLAQLRDRRTAISLTMNLLIATVMMATLVVGPFYLSFGLGMGEVATGLVMAIGPMTAAVSGVPAGRMTDRIGVPATLMLGLIQTTIGLICLAWLPRLLGVVGYGLALMLLTPGFQLFLAANNTAVMLGAVDARRGMLSGLLGLSRNLGFMTGASVMSGLFIALLGPQGISGSTPAGIADAFTITFLAAAGLSGGALLLAISDSHGRPRYPGWRRPVVPVSDEAPSTGTAHPAAAGQRSPHEGRPPQ</sequence>
<dbReference type="PANTHER" id="PTHR42718">
    <property type="entry name" value="MAJOR FACILITATOR SUPERFAMILY MULTIDRUG TRANSPORTER MFSC"/>
    <property type="match status" value="1"/>
</dbReference>
<comment type="subcellular location">
    <subcellularLocation>
        <location evidence="1">Membrane</location>
        <topology evidence="1">Multi-pass membrane protein</topology>
    </subcellularLocation>
</comment>
<feature type="transmembrane region" description="Helical" evidence="7">
    <location>
        <begin position="269"/>
        <end position="292"/>
    </location>
</feature>
<dbReference type="Gene3D" id="1.20.1250.20">
    <property type="entry name" value="MFS general substrate transporter like domains"/>
    <property type="match status" value="1"/>
</dbReference>
<dbReference type="PROSITE" id="PS50850">
    <property type="entry name" value="MFS"/>
    <property type="match status" value="1"/>
</dbReference>
<keyword evidence="2" id="KW-0813">Transport</keyword>
<keyword evidence="3 7" id="KW-0812">Transmembrane</keyword>
<dbReference type="Pfam" id="PF07690">
    <property type="entry name" value="MFS_1"/>
    <property type="match status" value="1"/>
</dbReference>
<feature type="transmembrane region" description="Helical" evidence="7">
    <location>
        <begin position="228"/>
        <end position="248"/>
    </location>
</feature>
<reference evidence="9 10" key="1">
    <citation type="submission" date="2024-03" db="EMBL/GenBank/DDBJ databases">
        <title>High-quality draft genome sequencing of Tistrella sp. BH-R2-4.</title>
        <authorList>
            <person name="Dong C."/>
        </authorList>
    </citation>
    <scope>NUCLEOTIDE SEQUENCE [LARGE SCALE GENOMIC DNA]</scope>
    <source>
        <strain evidence="9 10">BH-R2-4</strain>
    </source>
</reference>
<feature type="transmembrane region" description="Helical" evidence="7">
    <location>
        <begin position="434"/>
        <end position="457"/>
    </location>
</feature>
<evidence type="ECO:0000256" key="1">
    <source>
        <dbReference type="ARBA" id="ARBA00004141"/>
    </source>
</evidence>
<keyword evidence="10" id="KW-1185">Reference proteome</keyword>
<feature type="region of interest" description="Disordered" evidence="6">
    <location>
        <begin position="467"/>
        <end position="503"/>
    </location>
</feature>
<dbReference type="RefSeq" id="WP_345936878.1">
    <property type="nucleotide sequence ID" value="NZ_JBBKTW010000002.1"/>
</dbReference>
<dbReference type="SUPFAM" id="SSF103473">
    <property type="entry name" value="MFS general substrate transporter"/>
    <property type="match status" value="1"/>
</dbReference>
<evidence type="ECO:0000313" key="10">
    <source>
        <dbReference type="Proteomes" id="UP001413721"/>
    </source>
</evidence>
<evidence type="ECO:0000256" key="3">
    <source>
        <dbReference type="ARBA" id="ARBA00022692"/>
    </source>
</evidence>
<evidence type="ECO:0000256" key="6">
    <source>
        <dbReference type="SAM" id="MobiDB-lite"/>
    </source>
</evidence>
<dbReference type="InterPro" id="IPR011701">
    <property type="entry name" value="MFS"/>
</dbReference>
<dbReference type="EMBL" id="JBBKTW010000002">
    <property type="protein sequence ID" value="MEN2987652.1"/>
    <property type="molecule type" value="Genomic_DNA"/>
</dbReference>
<dbReference type="InterPro" id="IPR020846">
    <property type="entry name" value="MFS_dom"/>
</dbReference>
<name>A0ABU9YFT4_9PROT</name>
<dbReference type="InterPro" id="IPR036259">
    <property type="entry name" value="MFS_trans_sf"/>
</dbReference>